<feature type="chain" id="PRO_5045221250" evidence="1">
    <location>
        <begin position="29"/>
        <end position="236"/>
    </location>
</feature>
<keyword evidence="3" id="KW-1185">Reference proteome</keyword>
<organism evidence="2 3">
    <name type="scientific">Actinomadura yumaensis</name>
    <dbReference type="NCBI Taxonomy" id="111807"/>
    <lineage>
        <taxon>Bacteria</taxon>
        <taxon>Bacillati</taxon>
        <taxon>Actinomycetota</taxon>
        <taxon>Actinomycetes</taxon>
        <taxon>Streptosporangiales</taxon>
        <taxon>Thermomonosporaceae</taxon>
        <taxon>Actinomadura</taxon>
    </lineage>
</organism>
<evidence type="ECO:0000313" key="3">
    <source>
        <dbReference type="Proteomes" id="UP001596380"/>
    </source>
</evidence>
<dbReference type="RefSeq" id="WP_160820712.1">
    <property type="nucleotide sequence ID" value="NZ_JBHSXE010000001.1"/>
</dbReference>
<protein>
    <submittedName>
        <fullName evidence="2">Uncharacterized protein</fullName>
    </submittedName>
</protein>
<accession>A0ABW2CGV9</accession>
<sequence length="236" mass="25314">MRRLLASALATAAVAACATAVTAPAAHADPAAISSVSVKPALAVQTKVNKQKINVEVRTSTGVDSVTADLQARVGDGQMFVILKEVQPGVWQGWDYLYNWEAAGTWTADIEASDYDSDAGDVKKTSSFQVRRGTYVSGFKASPGKVRKGKAISVSGSLKGLGSYGEYYGLKKGKIVVYFKRKGTKSWVKYGTVTTGSGGKFLKKFKAKTSGYWLARYDGTGYWYRSYSAGKGVVVR</sequence>
<name>A0ABW2CGV9_9ACTN</name>
<reference evidence="3" key="1">
    <citation type="journal article" date="2019" name="Int. J. Syst. Evol. Microbiol.">
        <title>The Global Catalogue of Microorganisms (GCM) 10K type strain sequencing project: providing services to taxonomists for standard genome sequencing and annotation.</title>
        <authorList>
            <consortium name="The Broad Institute Genomics Platform"/>
            <consortium name="The Broad Institute Genome Sequencing Center for Infectious Disease"/>
            <person name="Wu L."/>
            <person name="Ma J."/>
        </authorList>
    </citation>
    <scope>NUCLEOTIDE SEQUENCE [LARGE SCALE GENOMIC DNA]</scope>
    <source>
        <strain evidence="3">JCM 3369</strain>
    </source>
</reference>
<comment type="caution">
    <text evidence="2">The sequence shown here is derived from an EMBL/GenBank/DDBJ whole genome shotgun (WGS) entry which is preliminary data.</text>
</comment>
<dbReference type="PROSITE" id="PS51257">
    <property type="entry name" value="PROKAR_LIPOPROTEIN"/>
    <property type="match status" value="1"/>
</dbReference>
<evidence type="ECO:0000256" key="1">
    <source>
        <dbReference type="SAM" id="SignalP"/>
    </source>
</evidence>
<dbReference type="EMBL" id="JBHSXS010000004">
    <property type="protein sequence ID" value="MFC6880230.1"/>
    <property type="molecule type" value="Genomic_DNA"/>
</dbReference>
<proteinExistence type="predicted"/>
<dbReference type="Proteomes" id="UP001596380">
    <property type="component" value="Unassembled WGS sequence"/>
</dbReference>
<keyword evidence="1" id="KW-0732">Signal</keyword>
<gene>
    <name evidence="2" type="ORF">ACFQKB_10690</name>
</gene>
<evidence type="ECO:0000313" key="2">
    <source>
        <dbReference type="EMBL" id="MFC6880230.1"/>
    </source>
</evidence>
<feature type="signal peptide" evidence="1">
    <location>
        <begin position="1"/>
        <end position="28"/>
    </location>
</feature>